<dbReference type="InterPro" id="IPR058780">
    <property type="entry name" value="YhfM-like_dom"/>
</dbReference>
<organism evidence="2 3">
    <name type="scientific">Domibacillus antri</name>
    <dbReference type="NCBI Taxonomy" id="1714264"/>
    <lineage>
        <taxon>Bacteria</taxon>
        <taxon>Bacillati</taxon>
        <taxon>Bacillota</taxon>
        <taxon>Bacilli</taxon>
        <taxon>Bacillales</taxon>
        <taxon>Bacillaceae</taxon>
        <taxon>Domibacillus</taxon>
    </lineage>
</organism>
<sequence length="143" mass="16332">MRKVVFILLLLFLTGRKNETAHSLPDDIAFLTIKGPGLSYYQLDEAERVDIDITVLLEKEEDITVFAKAIERASRFDGAVPGIGEDFTLVFLAENESEKTYFMWLDEEKDNGAVEHDGKRFMLTEEDAKKVEEVLTKNIVENE</sequence>
<feature type="domain" description="YhfM-like" evidence="1">
    <location>
        <begin position="53"/>
        <end position="137"/>
    </location>
</feature>
<keyword evidence="3" id="KW-1185">Reference proteome</keyword>
<dbReference type="EMBL" id="MSDU01000017">
    <property type="protein sequence ID" value="OLN22535.1"/>
    <property type="molecule type" value="Genomic_DNA"/>
</dbReference>
<gene>
    <name evidence="2" type="ORF">BTO30_09530</name>
</gene>
<proteinExistence type="predicted"/>
<dbReference type="RefSeq" id="WP_075398492.1">
    <property type="nucleotide sequence ID" value="NZ_MSDU01000017.1"/>
</dbReference>
<dbReference type="Proteomes" id="UP000185568">
    <property type="component" value="Unassembled WGS sequence"/>
</dbReference>
<comment type="caution">
    <text evidence="2">The sequence shown here is derived from an EMBL/GenBank/DDBJ whole genome shotgun (WGS) entry which is preliminary data.</text>
</comment>
<dbReference type="AlphaFoldDB" id="A0A1Q8Q5H0"/>
<reference evidence="2 3" key="1">
    <citation type="submission" date="2016-12" db="EMBL/GenBank/DDBJ databases">
        <title>Domibacillus antri genome sequencing.</title>
        <authorList>
            <person name="Verma A."/>
            <person name="Krishnamurthi S."/>
        </authorList>
    </citation>
    <scope>NUCLEOTIDE SEQUENCE [LARGE SCALE GENOMIC DNA]</scope>
    <source>
        <strain evidence="2 3">XD80</strain>
    </source>
</reference>
<evidence type="ECO:0000313" key="2">
    <source>
        <dbReference type="EMBL" id="OLN22535.1"/>
    </source>
</evidence>
<evidence type="ECO:0000259" key="1">
    <source>
        <dbReference type="Pfam" id="PF26353"/>
    </source>
</evidence>
<protein>
    <recommendedName>
        <fullName evidence="1">YhfM-like domain-containing protein</fullName>
    </recommendedName>
</protein>
<dbReference type="STRING" id="1714264.BTO30_09530"/>
<evidence type="ECO:0000313" key="3">
    <source>
        <dbReference type="Proteomes" id="UP000185568"/>
    </source>
</evidence>
<name>A0A1Q8Q5H0_9BACI</name>
<dbReference type="Pfam" id="PF26353">
    <property type="entry name" value="YhfM"/>
    <property type="match status" value="1"/>
</dbReference>
<accession>A0A1Q8Q5H0</accession>